<evidence type="ECO:0000313" key="7">
    <source>
        <dbReference type="EMBL" id="CUV07211.1"/>
    </source>
</evidence>
<dbReference type="GO" id="GO:0005509">
    <property type="term" value="F:calcium ion binding"/>
    <property type="evidence" value="ECO:0007669"/>
    <property type="project" value="InterPro"/>
</dbReference>
<keyword evidence="2 6" id="KW-0812">Transmembrane</keyword>
<evidence type="ECO:0000256" key="5">
    <source>
        <dbReference type="SAM" id="MobiDB-lite"/>
    </source>
</evidence>
<dbReference type="PANTHER" id="PTHR12883">
    <property type="entry name" value="ADIPOCYTE-SPECIFIC PROTEIN 4-RELATED"/>
    <property type="match status" value="1"/>
</dbReference>
<dbReference type="GO" id="GO:0032469">
    <property type="term" value="P:endoplasmic reticulum calcium ion homeostasis"/>
    <property type="evidence" value="ECO:0007669"/>
    <property type="project" value="InterPro"/>
</dbReference>
<dbReference type="VEuPathDB" id="CryptoDB:CHUDEA7_2260"/>
<evidence type="ECO:0000256" key="2">
    <source>
        <dbReference type="ARBA" id="ARBA00022692"/>
    </source>
</evidence>
<dbReference type="Proteomes" id="UP000199752">
    <property type="component" value="Chromosome 7"/>
</dbReference>
<feature type="compositionally biased region" description="Basic residues" evidence="5">
    <location>
        <begin position="325"/>
        <end position="334"/>
    </location>
</feature>
<evidence type="ECO:0000256" key="1">
    <source>
        <dbReference type="ARBA" id="ARBA00004167"/>
    </source>
</evidence>
<feature type="compositionally biased region" description="Basic and acidic residues" evidence="5">
    <location>
        <begin position="293"/>
        <end position="324"/>
    </location>
</feature>
<name>A0A0S4TJA4_CRYHO</name>
<evidence type="ECO:0000256" key="6">
    <source>
        <dbReference type="SAM" id="Phobius"/>
    </source>
</evidence>
<feature type="region of interest" description="Disordered" evidence="5">
    <location>
        <begin position="293"/>
        <end position="334"/>
    </location>
</feature>
<comment type="subcellular location">
    <subcellularLocation>
        <location evidence="1">Membrane</location>
        <topology evidence="1">Single-pass membrane protein</topology>
    </subcellularLocation>
</comment>
<dbReference type="InterPro" id="IPR012879">
    <property type="entry name" value="CCDC47"/>
</dbReference>
<organism evidence="7">
    <name type="scientific">Cryptosporidium hominis</name>
    <dbReference type="NCBI Taxonomy" id="237895"/>
    <lineage>
        <taxon>Eukaryota</taxon>
        <taxon>Sar</taxon>
        <taxon>Alveolata</taxon>
        <taxon>Apicomplexa</taxon>
        <taxon>Conoidasida</taxon>
        <taxon>Coccidia</taxon>
        <taxon>Eucoccidiorida</taxon>
        <taxon>Eimeriorina</taxon>
        <taxon>Cryptosporidiidae</taxon>
        <taxon>Cryptosporidium</taxon>
    </lineage>
</organism>
<evidence type="ECO:0008006" key="8">
    <source>
        <dbReference type="Google" id="ProtNLM"/>
    </source>
</evidence>
<keyword evidence="4 6" id="KW-0472">Membrane</keyword>
<dbReference type="EMBL" id="LN877953">
    <property type="protein sequence ID" value="CUV07211.1"/>
    <property type="molecule type" value="Genomic_DNA"/>
</dbReference>
<evidence type="ECO:0000256" key="4">
    <source>
        <dbReference type="ARBA" id="ARBA00023136"/>
    </source>
</evidence>
<dbReference type="AlphaFoldDB" id="A0A0S4TJA4"/>
<reference evidence="7" key="1">
    <citation type="submission" date="2015-08" db="EMBL/GenBank/DDBJ databases">
        <authorList>
            <person name="Babu N.S."/>
            <person name="Beckwith C.J."/>
            <person name="Beseler K.G."/>
            <person name="Brison A."/>
            <person name="Carone J.V."/>
            <person name="Caskin T.P."/>
            <person name="Diamond M."/>
            <person name="Durham M.E."/>
            <person name="Foxe J.M."/>
            <person name="Go M."/>
            <person name="Henderson B.A."/>
            <person name="Jones I.B."/>
            <person name="McGettigan J.A."/>
            <person name="Micheletti S.J."/>
            <person name="Nasrallah M.E."/>
            <person name="Ortiz D."/>
            <person name="Piller C.R."/>
            <person name="Privatt S.R."/>
            <person name="Schneider S.L."/>
            <person name="Sharp S."/>
            <person name="Smith T.C."/>
            <person name="Stanton J.D."/>
            <person name="Ullery H.E."/>
            <person name="Wilson R.J."/>
            <person name="Serrano M.G."/>
            <person name="Buck G."/>
            <person name="Lee V."/>
            <person name="Wang Y."/>
            <person name="Carvalho R."/>
            <person name="Voegtly L."/>
            <person name="Shi R."/>
            <person name="Duckworth R."/>
            <person name="Johnson A."/>
            <person name="Loviza R."/>
            <person name="Walstead R."/>
            <person name="Shah Z."/>
            <person name="Kiflezghi M."/>
            <person name="Wade K."/>
            <person name="Ball S.L."/>
            <person name="Bradley K.W."/>
            <person name="Asai D.J."/>
            <person name="Bowman C.A."/>
            <person name="Russell D.A."/>
            <person name="Pope W.H."/>
            <person name="Jacobs-Sera D."/>
            <person name="Hendrix R.W."/>
            <person name="Hatfull G.F."/>
        </authorList>
    </citation>
    <scope>NUCLEOTIDE SEQUENCE [LARGE SCALE GENOMIC DNA]</scope>
</reference>
<protein>
    <recommendedName>
        <fullName evidence="8">DUF1682 domain-containing protein</fullName>
    </recommendedName>
</protein>
<dbReference type="OrthoDB" id="10039147at2759"/>
<dbReference type="VEuPathDB" id="CryptoDB:Chro.70258"/>
<dbReference type="Pfam" id="PF07946">
    <property type="entry name" value="CCDC47"/>
    <property type="match status" value="1"/>
</dbReference>
<evidence type="ECO:0000256" key="3">
    <source>
        <dbReference type="ARBA" id="ARBA00022989"/>
    </source>
</evidence>
<dbReference type="VEuPathDB" id="CryptoDB:ChTU502y2012_407g1125"/>
<sequence length="334" mass="39054">MIGLQELCEIYWMELIAFWVLLIMVIVLLRGIRSNYEVAINWFKSSQEFLESNFSRSALIRKSFWLDSWSQFDIFATGRKNCSFMYMNVICKPRQDLLTGILFQPLLRNYDKVYIEIPIEKMEPIMLLVCSKGELKSTLIDYPEIEIHCSQKKINNLSKNNIVYANSNACVEYIITSGSFSKFISSQLAERLVNYIYISDQTTCPRLTNSYSKITSVLKACIRVPSKNDIDFMSHNNLNLNYLFKNILSLCETLQTLELPEKTIQHINNNRLQIEKTFSKMNNNGVNEKVEAKRRGKIRSEAIKVSRMSPKEQKKYQEKKDKQQARSRIKLKKV</sequence>
<dbReference type="GO" id="GO:0005783">
    <property type="term" value="C:endoplasmic reticulum"/>
    <property type="evidence" value="ECO:0007669"/>
    <property type="project" value="InterPro"/>
</dbReference>
<feature type="transmembrane region" description="Helical" evidence="6">
    <location>
        <begin position="12"/>
        <end position="32"/>
    </location>
</feature>
<dbReference type="VEuPathDB" id="CryptoDB:GY17_00002022"/>
<dbReference type="PANTHER" id="PTHR12883:SF0">
    <property type="entry name" value="PAT COMPLEX SUBUNIT CCDC47"/>
    <property type="match status" value="1"/>
</dbReference>
<accession>A0A0S4TJA4</accession>
<proteinExistence type="predicted"/>
<gene>
    <name evidence="7" type="ORF">CHUDEA7_2260</name>
</gene>
<dbReference type="GO" id="GO:0016020">
    <property type="term" value="C:membrane"/>
    <property type="evidence" value="ECO:0007669"/>
    <property type="project" value="UniProtKB-SubCell"/>
</dbReference>
<keyword evidence="3 6" id="KW-1133">Transmembrane helix</keyword>